<dbReference type="Gene3D" id="3.40.50.300">
    <property type="entry name" value="P-loop containing nucleotide triphosphate hydrolases"/>
    <property type="match status" value="1"/>
</dbReference>
<dbReference type="GO" id="GO:0016887">
    <property type="term" value="F:ATP hydrolysis activity"/>
    <property type="evidence" value="ECO:0007669"/>
    <property type="project" value="TreeGrafter"/>
</dbReference>
<dbReference type="GO" id="GO:0005524">
    <property type="term" value="F:ATP binding"/>
    <property type="evidence" value="ECO:0007669"/>
    <property type="project" value="UniProtKB-KW"/>
</dbReference>
<dbReference type="InterPro" id="IPR001005">
    <property type="entry name" value="SANT/Myb"/>
</dbReference>
<proteinExistence type="predicted"/>
<sequence>MGSKTLEKILAWRMNNGTEELLIKYKFSSYLHVEWVSRKRIEDGEHLGKNRVKKFMEKNGGFSDYEFFNPAFTKVDRIIDEGELATADGEIQIFFLVKWCNTSYDGSTWEKRDDIMKLDASKVHEFYARKIIPDAIAARQLPRPPRGAFRKLKESPSFKHGNQLRQYQMEGLNWLLDCWFNGQACIMADEMGLGKTVQSVTFLNEIHNTYHIRGPFLVIAPLSTIPHWHREFEAWTEMNVVVFHGNIPSRNLIVDTEYYYKDAMGQIVPNLYKFDVLITTYEMIVAASAMLKPVAWRAIVVDEAHRLKNSASKVSEILKTYNLEHRVLLTGTPLQNSLDELFALLNFLEPTRFANEKAFLAEYGNLKTAAEVDKLQQLLKPLMLRRFKEDVEKSIPVKEETIIEVELTTTQKAFYRAILEKNFGFLKKGGAAGPSLINIMMELRKCCIHPYLISGAEDRIVSEKHATTAEAQYQCLIDASGKLVLIDKLLKKLKEGGHKVLIFSQMTRCLDLLQDYLRGRAYPYERIDGSIRGDMRQAAIDRFSTTPDSFVFLLCTRAGGVGINLTAADTVVIFDSDWNPQNDLQATARCHRIGQTKPVQIYRLVTRNTYEKEMFDRASIKLGLDKAVLQKMDVMPSSDDLSDMPKPPSSLSKKEVEELLKKGAYGALLDDDETSAKFCEEDIDQILERRTTVIKHTGNEKGSVFSKATFSSTPSGEEVDVNDPKFWDKWAERANVDIQDITTKDQLIINAPRSRRQVQRFGKEQGDSDSEDRDYVSDPDFEDAKDDKDVKDAGKKREAPRPWSMAEKLMFERKLMIYGYGRWDQMRVFFPRRTEKDLNAVGHCMVQQILRDMAAGSDDDRKLIEEIEAVLVESDTSSGYEAPSTNDIPFDKASKKSTIEFRSFLLDATQDYVEHIRRKGRNLVLRVQLIHTIRNLIPRDWSVAKQMVIPPVSGVPPASWWGDDEDRDLMLAIIKYGYLVTEAQYEAVRKDPEFCFYGRKYDLNANRDANDEDDEDNSRQSRQTSYGSSSGGSGSGEILPWPSKSDIGLRLRRILSALQRQHQLELRKNTLVEKDKTKEKLRQDKQRQREEAALEKKHQKVIEIASRWTKKDKGEFYKTIISFGVVRLRGISLSSSNPDTPNSSYSASGQSVRSRTASSSTHGRRQTRLTPIGHDWSRFKELAGLAKKPDEVMEEYYHHFLKICQQVVDKSNNSTQNRQSRESSMSSTHQKTEALPSVGDEEDEKEDKDDNGGDVPPLDRAKRVLKRVELMNIIRDEILTNPRLDDLLAAGRRSPGLPSWWITGIHDRPFLEGLAKHGINRQDLIVDDEDLPFAAISRHYAILQKERLEKKAESGENADVDMKQQDSIEKTVKAITATDQLLDSSDVIKSEPFETQSIGVTEPLNDTKMEGVDLGVSLSHVDLKIEGASSIPNGTITVESKDDVKQALVGEVKSETVDDGDISMQELATPKQEVSPSPNVVAKGKSAPPPEPEEFVWLKEAVVLRRVDHLIDIVLHPKPVSKKKKKHHEAQMLLNNSSPAPSNSQNIKGKEPLPGEVDDDSEAEASERDDYETPSIPDSPIKKRKGRSSAKEKRAKNATESKPSSPLVTISKDKGSDGKDDSLSAKSSGLKLMIKFKMPTSSSGSSSSKNVDAKKTPPVASKRARSDEEDDHSGSHGSDTDEMMAIASKQVEYLKHNEKKQQRSSSPIVGGTSGGGSSSSKTKASLGRRSKTSSPMSHGQSTDLSAAVLDLCQRHRLLPRLGHAPAVARPRGLHRQDLRRLPQDLALIHPRDQTLSEIDEEAKVKVKLDVTIKVKIKVKVKVNVKVKIKVQNSIEDTVHHSKGKSGSSSYSGNGNDSLTTSIYHQHSNDVRNATNPKLTPATPLTSSSSSNGKRKNSGVAASTSGGSGGIDSGVNRRDDFSDDEWYRKKSKV</sequence>
<keyword evidence="2" id="KW-0677">Repeat</keyword>
<protein>
    <submittedName>
        <fullName evidence="11">Choline dehydrogenase 6</fullName>
    </submittedName>
</protein>
<feature type="domain" description="Helicase ATP-binding" evidence="9">
    <location>
        <begin position="176"/>
        <end position="351"/>
    </location>
</feature>
<dbReference type="GO" id="GO:0042393">
    <property type="term" value="F:histone binding"/>
    <property type="evidence" value="ECO:0007669"/>
    <property type="project" value="TreeGrafter"/>
</dbReference>
<organism evidence="11 12">
    <name type="scientific">Entomortierella chlamydospora</name>
    <dbReference type="NCBI Taxonomy" id="101097"/>
    <lineage>
        <taxon>Eukaryota</taxon>
        <taxon>Fungi</taxon>
        <taxon>Fungi incertae sedis</taxon>
        <taxon>Mucoromycota</taxon>
        <taxon>Mortierellomycotina</taxon>
        <taxon>Mortierellomycetes</taxon>
        <taxon>Mortierellales</taxon>
        <taxon>Mortierellaceae</taxon>
        <taxon>Entomortierella</taxon>
    </lineage>
</organism>
<evidence type="ECO:0000256" key="1">
    <source>
        <dbReference type="ARBA" id="ARBA00004123"/>
    </source>
</evidence>
<feature type="compositionally biased region" description="Basic and acidic residues" evidence="7">
    <location>
        <begin position="1692"/>
        <end position="1701"/>
    </location>
</feature>
<dbReference type="GO" id="GO:0003682">
    <property type="term" value="F:chromatin binding"/>
    <property type="evidence" value="ECO:0007669"/>
    <property type="project" value="TreeGrafter"/>
</dbReference>
<feature type="compositionally biased region" description="Basic and acidic residues" evidence="7">
    <location>
        <begin position="1589"/>
        <end position="1599"/>
    </location>
</feature>
<dbReference type="PROSITE" id="PS50013">
    <property type="entry name" value="CHROMO_2"/>
    <property type="match status" value="1"/>
</dbReference>
<dbReference type="Proteomes" id="UP000703661">
    <property type="component" value="Unassembled WGS sequence"/>
</dbReference>
<feature type="region of interest" description="Disordered" evidence="7">
    <location>
        <begin position="1077"/>
        <end position="1096"/>
    </location>
</feature>
<evidence type="ECO:0000256" key="2">
    <source>
        <dbReference type="ARBA" id="ARBA00022737"/>
    </source>
</evidence>
<dbReference type="CDD" id="cd00167">
    <property type="entry name" value="SANT"/>
    <property type="match status" value="1"/>
</dbReference>
<feature type="compositionally biased region" description="Basic and acidic residues" evidence="7">
    <location>
        <begin position="1914"/>
        <end position="1932"/>
    </location>
</feature>
<feature type="compositionally biased region" description="Acidic residues" evidence="7">
    <location>
        <begin position="1239"/>
        <end position="1249"/>
    </location>
</feature>
<evidence type="ECO:0000313" key="12">
    <source>
        <dbReference type="Proteomes" id="UP000703661"/>
    </source>
</evidence>
<feature type="compositionally biased region" description="Basic and acidic residues" evidence="7">
    <location>
        <begin position="1611"/>
        <end position="1623"/>
    </location>
</feature>
<evidence type="ECO:0000256" key="7">
    <source>
        <dbReference type="SAM" id="MobiDB-lite"/>
    </source>
</evidence>
<keyword evidence="4" id="KW-0378">Hydrolase</keyword>
<dbReference type="Gene3D" id="2.40.50.40">
    <property type="match status" value="1"/>
</dbReference>
<evidence type="ECO:0000259" key="8">
    <source>
        <dbReference type="PROSITE" id="PS50013"/>
    </source>
</evidence>
<dbReference type="InterPro" id="IPR014001">
    <property type="entry name" value="Helicase_ATP-bd"/>
</dbReference>
<dbReference type="InterPro" id="IPR000953">
    <property type="entry name" value="Chromo/chromo_shadow_dom"/>
</dbReference>
<dbReference type="Pfam" id="PF00176">
    <property type="entry name" value="SNF2-rel_dom"/>
    <property type="match status" value="1"/>
</dbReference>
<reference evidence="11" key="1">
    <citation type="journal article" date="2020" name="Fungal Divers.">
        <title>Resolving the Mortierellaceae phylogeny through synthesis of multi-gene phylogenetics and phylogenomics.</title>
        <authorList>
            <person name="Vandepol N."/>
            <person name="Liber J."/>
            <person name="Desiro A."/>
            <person name="Na H."/>
            <person name="Kennedy M."/>
            <person name="Barry K."/>
            <person name="Grigoriev I.V."/>
            <person name="Miller A.N."/>
            <person name="O'Donnell K."/>
            <person name="Stajich J.E."/>
            <person name="Bonito G."/>
        </authorList>
    </citation>
    <scope>NUCLEOTIDE SEQUENCE</scope>
    <source>
        <strain evidence="11">NRRL 2769</strain>
    </source>
</reference>
<name>A0A9P6MSF4_9FUNG</name>
<feature type="region of interest" description="Disordered" evidence="7">
    <location>
        <begin position="752"/>
        <end position="799"/>
    </location>
</feature>
<feature type="compositionally biased region" description="Low complexity" evidence="7">
    <location>
        <begin position="1886"/>
        <end position="1904"/>
    </location>
</feature>
<dbReference type="InterPro" id="IPR049730">
    <property type="entry name" value="SNF2/RAD54-like_C"/>
</dbReference>
<feature type="compositionally biased region" description="Acidic residues" evidence="7">
    <location>
        <begin position="767"/>
        <end position="784"/>
    </location>
</feature>
<dbReference type="PROSITE" id="PS51194">
    <property type="entry name" value="HELICASE_CTER"/>
    <property type="match status" value="1"/>
</dbReference>
<dbReference type="SUPFAM" id="SSF52540">
    <property type="entry name" value="P-loop containing nucleoside triphosphate hydrolases"/>
    <property type="match status" value="2"/>
</dbReference>
<dbReference type="GO" id="GO:0005634">
    <property type="term" value="C:nucleus"/>
    <property type="evidence" value="ECO:0007669"/>
    <property type="project" value="UniProtKB-SubCell"/>
</dbReference>
<dbReference type="InterPro" id="IPR027417">
    <property type="entry name" value="P-loop_NTPase"/>
</dbReference>
<dbReference type="FunFam" id="3.40.50.300:FF:000015">
    <property type="entry name" value="chromodomain-helicase-DNA-binding protein 9 isoform X1"/>
    <property type="match status" value="1"/>
</dbReference>
<feature type="region of interest" description="Disordered" evidence="7">
    <location>
        <begin position="1211"/>
        <end position="1258"/>
    </location>
</feature>
<dbReference type="PANTHER" id="PTHR45623:SF11">
    <property type="entry name" value="KISMET, ISOFORM C"/>
    <property type="match status" value="1"/>
</dbReference>
<dbReference type="Gene3D" id="3.40.50.10810">
    <property type="entry name" value="Tandem AAA-ATPase domain"/>
    <property type="match status" value="1"/>
</dbReference>
<dbReference type="CDD" id="cd18659">
    <property type="entry name" value="CD2_tandem"/>
    <property type="match status" value="1"/>
</dbReference>
<comment type="caution">
    <text evidence="11">The sequence shown here is derived from an EMBL/GenBank/DDBJ whole genome shotgun (WGS) entry which is preliminary data.</text>
</comment>
<keyword evidence="12" id="KW-1185">Reference proteome</keyword>
<dbReference type="SMART" id="SM00490">
    <property type="entry name" value="HELICc"/>
    <property type="match status" value="1"/>
</dbReference>
<evidence type="ECO:0000259" key="9">
    <source>
        <dbReference type="PROSITE" id="PS51192"/>
    </source>
</evidence>
<dbReference type="InterPro" id="IPR038718">
    <property type="entry name" value="SNF2-like_sf"/>
</dbReference>
<dbReference type="GO" id="GO:0003677">
    <property type="term" value="F:DNA binding"/>
    <property type="evidence" value="ECO:0007669"/>
    <property type="project" value="TreeGrafter"/>
</dbReference>
<dbReference type="InterPro" id="IPR016197">
    <property type="entry name" value="Chromo-like_dom_sf"/>
</dbReference>
<feature type="region of interest" description="Disordered" evidence="7">
    <location>
        <begin position="1006"/>
        <end position="1040"/>
    </location>
</feature>
<feature type="region of interest" description="Disordered" evidence="7">
    <location>
        <begin position="1838"/>
        <end position="1932"/>
    </location>
</feature>
<feature type="compositionally biased region" description="Low complexity" evidence="7">
    <location>
        <begin position="1844"/>
        <end position="1857"/>
    </location>
</feature>
<comment type="subcellular location">
    <subcellularLocation>
        <location evidence="1">Nucleus</location>
    </subcellularLocation>
</comment>
<dbReference type="EMBL" id="JAAAID010001194">
    <property type="protein sequence ID" value="KAG0011179.1"/>
    <property type="molecule type" value="Genomic_DNA"/>
</dbReference>
<feature type="region of interest" description="Disordered" evidence="7">
    <location>
        <begin position="1534"/>
        <end position="1741"/>
    </location>
</feature>
<evidence type="ECO:0000313" key="11">
    <source>
        <dbReference type="EMBL" id="KAG0011179.1"/>
    </source>
</evidence>
<dbReference type="GO" id="GO:0140658">
    <property type="term" value="F:ATP-dependent chromatin remodeler activity"/>
    <property type="evidence" value="ECO:0007669"/>
    <property type="project" value="TreeGrafter"/>
</dbReference>
<dbReference type="InterPro" id="IPR056342">
    <property type="entry name" value="HTH_CHD6-9"/>
</dbReference>
<evidence type="ECO:0000259" key="10">
    <source>
        <dbReference type="PROSITE" id="PS51194"/>
    </source>
</evidence>
<dbReference type="CDD" id="cd17995">
    <property type="entry name" value="DEXHc_CHD6_7_8_9"/>
    <property type="match status" value="1"/>
</dbReference>
<feature type="region of interest" description="Disordered" evidence="7">
    <location>
        <begin position="1470"/>
        <end position="1491"/>
    </location>
</feature>
<feature type="compositionally biased region" description="Polar residues" evidence="7">
    <location>
        <begin position="1858"/>
        <end position="1885"/>
    </location>
</feature>
<keyword evidence="6" id="KW-0539">Nucleus</keyword>
<dbReference type="InterPro" id="IPR001650">
    <property type="entry name" value="Helicase_C-like"/>
</dbReference>
<dbReference type="PANTHER" id="PTHR45623">
    <property type="entry name" value="CHROMODOMAIN-HELICASE-DNA-BINDING PROTEIN 3-RELATED-RELATED"/>
    <property type="match status" value="1"/>
</dbReference>
<dbReference type="CDD" id="cd18793">
    <property type="entry name" value="SF2_C_SNF"/>
    <property type="match status" value="1"/>
</dbReference>
<feature type="compositionally biased region" description="Acidic residues" evidence="7">
    <location>
        <begin position="1556"/>
        <end position="1572"/>
    </location>
</feature>
<dbReference type="InterPro" id="IPR023780">
    <property type="entry name" value="Chromo_domain"/>
</dbReference>
<dbReference type="Pfam" id="PF23078">
    <property type="entry name" value="HTH_CHD6-9"/>
    <property type="match status" value="1"/>
</dbReference>
<feature type="compositionally biased region" description="Low complexity" evidence="7">
    <location>
        <begin position="1535"/>
        <end position="1546"/>
    </location>
</feature>
<evidence type="ECO:0000256" key="4">
    <source>
        <dbReference type="ARBA" id="ARBA00022801"/>
    </source>
</evidence>
<feature type="compositionally biased region" description="Polar residues" evidence="7">
    <location>
        <begin position="1732"/>
        <end position="1741"/>
    </location>
</feature>
<feature type="domain" description="Chromo" evidence="8">
    <location>
        <begin position="73"/>
        <end position="130"/>
    </location>
</feature>
<dbReference type="SMART" id="SM00487">
    <property type="entry name" value="DEXDc"/>
    <property type="match status" value="1"/>
</dbReference>
<gene>
    <name evidence="11" type="primary">CHD6</name>
    <name evidence="11" type="ORF">BGZ80_000874</name>
</gene>
<feature type="compositionally biased region" description="Polar residues" evidence="7">
    <location>
        <begin position="1211"/>
        <end position="1229"/>
    </location>
</feature>
<dbReference type="Gene3D" id="1.10.10.60">
    <property type="entry name" value="Homeodomain-like"/>
    <property type="match status" value="2"/>
</dbReference>
<evidence type="ECO:0000256" key="3">
    <source>
        <dbReference type="ARBA" id="ARBA00022741"/>
    </source>
</evidence>
<dbReference type="SUPFAM" id="SSF54160">
    <property type="entry name" value="Chromo domain-like"/>
    <property type="match status" value="1"/>
</dbReference>
<dbReference type="GO" id="GO:0000785">
    <property type="term" value="C:chromatin"/>
    <property type="evidence" value="ECO:0007669"/>
    <property type="project" value="TreeGrafter"/>
</dbReference>
<feature type="compositionally biased region" description="Basic and acidic residues" evidence="7">
    <location>
        <begin position="785"/>
        <end position="799"/>
    </location>
</feature>
<feature type="compositionally biased region" description="Polar residues" evidence="7">
    <location>
        <begin position="1134"/>
        <end position="1161"/>
    </location>
</feature>
<dbReference type="SMART" id="SM00298">
    <property type="entry name" value="CHROMO"/>
    <property type="match status" value="2"/>
</dbReference>
<keyword evidence="5" id="KW-0067">ATP-binding</keyword>
<dbReference type="PROSITE" id="PS51192">
    <property type="entry name" value="HELICASE_ATP_BIND_1"/>
    <property type="match status" value="1"/>
</dbReference>
<evidence type="ECO:0000256" key="5">
    <source>
        <dbReference type="ARBA" id="ARBA00022840"/>
    </source>
</evidence>
<accession>A0A9P6MSF4</accession>
<dbReference type="Pfam" id="PF00271">
    <property type="entry name" value="Helicase_C"/>
    <property type="match status" value="1"/>
</dbReference>
<dbReference type="GO" id="GO:0010468">
    <property type="term" value="P:regulation of gene expression"/>
    <property type="evidence" value="ECO:0007669"/>
    <property type="project" value="TreeGrafter"/>
</dbReference>
<feature type="region of interest" description="Disordered" evidence="7">
    <location>
        <begin position="1134"/>
        <end position="1172"/>
    </location>
</feature>
<feature type="domain" description="Helicase C-terminal" evidence="10">
    <location>
        <begin position="485"/>
        <end position="635"/>
    </location>
</feature>
<dbReference type="Pfam" id="PF00385">
    <property type="entry name" value="Chromo"/>
    <property type="match status" value="1"/>
</dbReference>
<keyword evidence="3" id="KW-0547">Nucleotide-binding</keyword>
<dbReference type="InterPro" id="IPR000330">
    <property type="entry name" value="SNF2_N"/>
</dbReference>
<evidence type="ECO:0000256" key="6">
    <source>
        <dbReference type="ARBA" id="ARBA00023242"/>
    </source>
</evidence>